<dbReference type="InterPro" id="IPR014001">
    <property type="entry name" value="Helicase_ATP-bd"/>
</dbReference>
<dbReference type="AlphaFoldDB" id="A0A0G0Z3M2"/>
<accession>A0A0G0Z3M2</accession>
<dbReference type="EMBL" id="LCDA01000001">
    <property type="protein sequence ID" value="KKS43359.1"/>
    <property type="molecule type" value="Genomic_DNA"/>
</dbReference>
<dbReference type="GO" id="GO:0005524">
    <property type="term" value="F:ATP binding"/>
    <property type="evidence" value="ECO:0007669"/>
    <property type="project" value="UniProtKB-KW"/>
</dbReference>
<dbReference type="InterPro" id="IPR007502">
    <property type="entry name" value="Helicase-assoc_dom"/>
</dbReference>
<dbReference type="GO" id="GO:0016787">
    <property type="term" value="F:hydrolase activity"/>
    <property type="evidence" value="ECO:0007669"/>
    <property type="project" value="UniProtKB-KW"/>
</dbReference>
<dbReference type="PROSITE" id="PS00690">
    <property type="entry name" value="DEAH_ATP_HELICASE"/>
    <property type="match status" value="1"/>
</dbReference>
<keyword evidence="4" id="KW-0347">Helicase</keyword>
<dbReference type="Pfam" id="PF21010">
    <property type="entry name" value="HA2_C"/>
    <property type="match status" value="1"/>
</dbReference>
<dbReference type="InterPro" id="IPR001650">
    <property type="entry name" value="Helicase_C-like"/>
</dbReference>
<evidence type="ECO:0000256" key="4">
    <source>
        <dbReference type="ARBA" id="ARBA00022806"/>
    </source>
</evidence>
<name>A0A0G0Z3M2_9BACT</name>
<dbReference type="InterPro" id="IPR011545">
    <property type="entry name" value="DEAD/DEAH_box_helicase_dom"/>
</dbReference>
<proteinExistence type="inferred from homology"/>
<evidence type="ECO:0000256" key="6">
    <source>
        <dbReference type="SAM" id="MobiDB-lite"/>
    </source>
</evidence>
<dbReference type="SMART" id="SM00490">
    <property type="entry name" value="HELICc"/>
    <property type="match status" value="1"/>
</dbReference>
<evidence type="ECO:0008006" key="11">
    <source>
        <dbReference type="Google" id="ProtNLM"/>
    </source>
</evidence>
<gene>
    <name evidence="9" type="ORF">UV06_C0001G0093</name>
</gene>
<sequence>MALKTIENIQYNRSSEYALENLDQLPVAKLREYLREEIRRHPNFVLIGETGSGKTTCLPPLLLELRNELGLKGSIAVTQPRRLATTSVTSRVSEMMQCPVGDQVGYHIRFENVTTDATDITFMTDGILLRKIQFDPLLTDYSIIMIDEAHERSLNIDLCLGLLKDVNERRYDAGFDLIRVVVTSATIERNRFAKYIGYGDTENSVEIPGKMYPVEVFYEDEDSFNYDFTRGAAEKVKMIIDNHLDGDILIFMPGKKEIIDTIEKIEAIVGNSTVDIFPLHAELSPEDQDKIFTNTPKRKIIVATNIAETSVTIDGIIHVIDSGLIKQTQFDPRSGIEQLVLTEHAISGLNQRKGRAGRTAPGYCYRLFTEESLKRRPQYQTPEMQRSNLCQVVLAMRKVGIKNIYSFDYMDHPGNEFLAWADETLTKLGSFDDNNELTEIGEWLFELAIEPHLGRMIIESLEPELNCANEIVIIASFLDGKNVFLRPSGKEQEFLADKAHAQFRKNNDSDFIVLLNVWKGYVASGFSDEWAKQNFLNEKVLDEVKNVRLDILDILASHGINIDPNTKPIVKKDVINKAIITGLISNLMQKVDKFTLRKIDGTKSNISIHPSSVYFNNLLPKGAYLVANEIFINPQSKAFACNCVEVKREWLKDYAPELLHRSSGRHHLNHENKSGRSKHYSRHKSHR</sequence>
<organism evidence="9 10">
    <name type="scientific">Candidatus Collierbacteria bacterium GW2011_GWA2_42_17</name>
    <dbReference type="NCBI Taxonomy" id="1618378"/>
    <lineage>
        <taxon>Bacteria</taxon>
        <taxon>Candidatus Collieribacteriota</taxon>
    </lineage>
</organism>
<evidence type="ECO:0000313" key="10">
    <source>
        <dbReference type="Proteomes" id="UP000033854"/>
    </source>
</evidence>
<dbReference type="PROSITE" id="PS51194">
    <property type="entry name" value="HELICASE_CTER"/>
    <property type="match status" value="1"/>
</dbReference>
<dbReference type="SMART" id="SM00847">
    <property type="entry name" value="HA2"/>
    <property type="match status" value="1"/>
</dbReference>
<dbReference type="PROSITE" id="PS51192">
    <property type="entry name" value="HELICASE_ATP_BIND_1"/>
    <property type="match status" value="1"/>
</dbReference>
<dbReference type="InterPro" id="IPR027417">
    <property type="entry name" value="P-loop_NTPase"/>
</dbReference>
<evidence type="ECO:0000256" key="5">
    <source>
        <dbReference type="ARBA" id="ARBA00022840"/>
    </source>
</evidence>
<dbReference type="CDD" id="cd18791">
    <property type="entry name" value="SF2_C_RHA"/>
    <property type="match status" value="1"/>
</dbReference>
<dbReference type="SUPFAM" id="SSF52540">
    <property type="entry name" value="P-loop containing nucleoside triphosphate hydrolases"/>
    <property type="match status" value="1"/>
</dbReference>
<feature type="region of interest" description="Disordered" evidence="6">
    <location>
        <begin position="662"/>
        <end position="687"/>
    </location>
</feature>
<evidence type="ECO:0000256" key="2">
    <source>
        <dbReference type="ARBA" id="ARBA00022741"/>
    </source>
</evidence>
<dbReference type="InterPro" id="IPR002464">
    <property type="entry name" value="DNA/RNA_helicase_DEAH_CS"/>
</dbReference>
<dbReference type="Gene3D" id="1.20.120.1080">
    <property type="match status" value="1"/>
</dbReference>
<feature type="compositionally biased region" description="Basic residues" evidence="6">
    <location>
        <begin position="675"/>
        <end position="687"/>
    </location>
</feature>
<dbReference type="Gene3D" id="3.40.50.300">
    <property type="entry name" value="P-loop containing nucleotide triphosphate hydrolases"/>
    <property type="match status" value="2"/>
</dbReference>
<feature type="domain" description="Helicase C-terminal" evidence="8">
    <location>
        <begin position="235"/>
        <end position="400"/>
    </location>
</feature>
<dbReference type="Pfam" id="PF00271">
    <property type="entry name" value="Helicase_C"/>
    <property type="match status" value="1"/>
</dbReference>
<dbReference type="GO" id="GO:0004386">
    <property type="term" value="F:helicase activity"/>
    <property type="evidence" value="ECO:0007669"/>
    <property type="project" value="UniProtKB-KW"/>
</dbReference>
<comment type="similarity">
    <text evidence="1">Belongs to the DEAD box helicase family. DEAH subfamily.</text>
</comment>
<dbReference type="Pfam" id="PF00270">
    <property type="entry name" value="DEAD"/>
    <property type="match status" value="1"/>
</dbReference>
<protein>
    <recommendedName>
        <fullName evidence="11">ATP-dependent helicase HrpA</fullName>
    </recommendedName>
</protein>
<feature type="domain" description="Helicase ATP-binding" evidence="7">
    <location>
        <begin position="35"/>
        <end position="205"/>
    </location>
</feature>
<evidence type="ECO:0000256" key="3">
    <source>
        <dbReference type="ARBA" id="ARBA00022801"/>
    </source>
</evidence>
<dbReference type="CDD" id="cd17917">
    <property type="entry name" value="DEXHc_RHA-like"/>
    <property type="match status" value="1"/>
</dbReference>
<dbReference type="Pfam" id="PF07717">
    <property type="entry name" value="OB_NTP_bind"/>
    <property type="match status" value="1"/>
</dbReference>
<evidence type="ECO:0000259" key="7">
    <source>
        <dbReference type="PROSITE" id="PS51192"/>
    </source>
</evidence>
<keyword evidence="3" id="KW-0378">Hydrolase</keyword>
<dbReference type="PANTHER" id="PTHR18934">
    <property type="entry name" value="ATP-DEPENDENT RNA HELICASE"/>
    <property type="match status" value="1"/>
</dbReference>
<comment type="caution">
    <text evidence="9">The sequence shown here is derived from an EMBL/GenBank/DDBJ whole genome shotgun (WGS) entry which is preliminary data.</text>
</comment>
<dbReference type="PANTHER" id="PTHR18934:SF99">
    <property type="entry name" value="ATP-DEPENDENT RNA HELICASE DHX37-RELATED"/>
    <property type="match status" value="1"/>
</dbReference>
<keyword evidence="2" id="KW-0547">Nucleotide-binding</keyword>
<evidence type="ECO:0000256" key="1">
    <source>
        <dbReference type="ARBA" id="ARBA00008792"/>
    </source>
</evidence>
<dbReference type="SMART" id="SM00487">
    <property type="entry name" value="DEXDc"/>
    <property type="match status" value="1"/>
</dbReference>
<dbReference type="InterPro" id="IPR011709">
    <property type="entry name" value="DEAD-box_helicase_OB_fold"/>
</dbReference>
<reference evidence="9 10" key="1">
    <citation type="journal article" date="2015" name="Nature">
        <title>rRNA introns, odd ribosomes, and small enigmatic genomes across a large radiation of phyla.</title>
        <authorList>
            <person name="Brown C.T."/>
            <person name="Hug L.A."/>
            <person name="Thomas B.C."/>
            <person name="Sharon I."/>
            <person name="Castelle C.J."/>
            <person name="Singh A."/>
            <person name="Wilkins M.J."/>
            <person name="Williams K.H."/>
            <person name="Banfield J.F."/>
        </authorList>
    </citation>
    <scope>NUCLEOTIDE SEQUENCE [LARGE SCALE GENOMIC DNA]</scope>
</reference>
<dbReference type="Proteomes" id="UP000033854">
    <property type="component" value="Unassembled WGS sequence"/>
</dbReference>
<evidence type="ECO:0000313" key="9">
    <source>
        <dbReference type="EMBL" id="KKS43359.1"/>
    </source>
</evidence>
<keyword evidence="5" id="KW-0067">ATP-binding</keyword>
<dbReference type="GO" id="GO:0003723">
    <property type="term" value="F:RNA binding"/>
    <property type="evidence" value="ECO:0007669"/>
    <property type="project" value="TreeGrafter"/>
</dbReference>
<evidence type="ECO:0000259" key="8">
    <source>
        <dbReference type="PROSITE" id="PS51194"/>
    </source>
</evidence>